<name>A0ABT4J6Z1_9RHOB</name>
<gene>
    <name evidence="1" type="ORF">OU682_12475</name>
</gene>
<reference evidence="1" key="1">
    <citation type="submission" date="2022-12" db="EMBL/GenBank/DDBJ databases">
        <title>Paracoccus sp. EF6 isolated from a lake water.</title>
        <authorList>
            <person name="Liu H."/>
        </authorList>
    </citation>
    <scope>NUCLEOTIDE SEQUENCE</scope>
    <source>
        <strain evidence="1">EF6</strain>
    </source>
</reference>
<evidence type="ECO:0000313" key="1">
    <source>
        <dbReference type="EMBL" id="MCZ0962435.1"/>
    </source>
</evidence>
<protein>
    <submittedName>
        <fullName evidence="1">Uncharacterized protein</fullName>
    </submittedName>
</protein>
<evidence type="ECO:0000313" key="2">
    <source>
        <dbReference type="Proteomes" id="UP001149822"/>
    </source>
</evidence>
<dbReference type="Proteomes" id="UP001149822">
    <property type="component" value="Unassembled WGS sequence"/>
</dbReference>
<organism evidence="1 2">
    <name type="scientific">Paracoccus benzoatiresistens</name>
    <dbReference type="NCBI Taxonomy" id="2997341"/>
    <lineage>
        <taxon>Bacteria</taxon>
        <taxon>Pseudomonadati</taxon>
        <taxon>Pseudomonadota</taxon>
        <taxon>Alphaproteobacteria</taxon>
        <taxon>Rhodobacterales</taxon>
        <taxon>Paracoccaceae</taxon>
        <taxon>Paracoccus</taxon>
    </lineage>
</organism>
<dbReference type="RefSeq" id="WP_268942457.1">
    <property type="nucleotide sequence ID" value="NZ_JAPTYD010000016.1"/>
</dbReference>
<dbReference type="EMBL" id="JAPTYD010000016">
    <property type="protein sequence ID" value="MCZ0962435.1"/>
    <property type="molecule type" value="Genomic_DNA"/>
</dbReference>
<proteinExistence type="predicted"/>
<keyword evidence="2" id="KW-1185">Reference proteome</keyword>
<comment type="caution">
    <text evidence="1">The sequence shown here is derived from an EMBL/GenBank/DDBJ whole genome shotgun (WGS) entry which is preliminary data.</text>
</comment>
<sequence length="53" mass="5950">MSKLILHVGTDTTTIQDTFALNRRFLAEPGLTFRDALTPANWMSLSCRLVGRI</sequence>
<accession>A0ABT4J6Z1</accession>